<name>A0A7Y0Q3L5_9FIRM</name>
<dbReference type="Proteomes" id="UP000533476">
    <property type="component" value="Unassembled WGS sequence"/>
</dbReference>
<keyword evidence="6 7" id="KW-0472">Membrane</keyword>
<organism evidence="9 10">
    <name type="scientific">Sulfobacillus harzensis</name>
    <dbReference type="NCBI Taxonomy" id="2729629"/>
    <lineage>
        <taxon>Bacteria</taxon>
        <taxon>Bacillati</taxon>
        <taxon>Bacillota</taxon>
        <taxon>Clostridia</taxon>
        <taxon>Eubacteriales</taxon>
        <taxon>Clostridiales Family XVII. Incertae Sedis</taxon>
        <taxon>Sulfobacillus</taxon>
    </lineage>
</organism>
<dbReference type="Pfam" id="PF00528">
    <property type="entry name" value="BPD_transp_1"/>
    <property type="match status" value="1"/>
</dbReference>
<evidence type="ECO:0000259" key="8">
    <source>
        <dbReference type="PROSITE" id="PS50928"/>
    </source>
</evidence>
<evidence type="ECO:0000256" key="2">
    <source>
        <dbReference type="ARBA" id="ARBA00022448"/>
    </source>
</evidence>
<feature type="transmembrane region" description="Helical" evidence="7">
    <location>
        <begin position="239"/>
        <end position="264"/>
    </location>
</feature>
<dbReference type="InterPro" id="IPR045621">
    <property type="entry name" value="BPD_transp_1_N"/>
</dbReference>
<sequence>MGRYIIRRVLEAIPALLGVTIISFLLLHIIPMNPVRALLGNHYTPYRAAILARNLGLNKPLYMQYLIWLWKAIHGNFQYSYVYNEPVITLIMQALPHTLELVAIAVMVAHLGAIALGTAQAYKANTIFDQVLTVLMYLFYSMPIFWLGILMIKLFAFHLGWFPAGGITNPNNPNPNVWSYLYHLVLPSLTLIITSLAQWGRYMRSSVRETLVQDYIRTARSKGATEFRVLFVHALRNSVLPLITLFGLSLPALLGGALVVEEIFNYPGMGLLFWNAAGQTDYPVLLAIIVFLGVITILGNLIADLLYAVVDPRISYN</sequence>
<evidence type="ECO:0000256" key="3">
    <source>
        <dbReference type="ARBA" id="ARBA00022475"/>
    </source>
</evidence>
<evidence type="ECO:0000313" key="9">
    <source>
        <dbReference type="EMBL" id="NMP22294.1"/>
    </source>
</evidence>
<comment type="subcellular location">
    <subcellularLocation>
        <location evidence="1 7">Cell membrane</location>
        <topology evidence="1 7">Multi-pass membrane protein</topology>
    </subcellularLocation>
</comment>
<feature type="transmembrane region" description="Helical" evidence="7">
    <location>
        <begin position="180"/>
        <end position="199"/>
    </location>
</feature>
<dbReference type="InterPro" id="IPR035906">
    <property type="entry name" value="MetI-like_sf"/>
</dbReference>
<dbReference type="GO" id="GO:0055085">
    <property type="term" value="P:transmembrane transport"/>
    <property type="evidence" value="ECO:0007669"/>
    <property type="project" value="InterPro"/>
</dbReference>
<protein>
    <submittedName>
        <fullName evidence="9">ABC transporter permease</fullName>
    </submittedName>
</protein>
<dbReference type="PROSITE" id="PS50928">
    <property type="entry name" value="ABC_TM1"/>
    <property type="match status" value="1"/>
</dbReference>
<feature type="transmembrane region" description="Helical" evidence="7">
    <location>
        <begin position="134"/>
        <end position="160"/>
    </location>
</feature>
<accession>A0A7Y0Q3L5</accession>
<evidence type="ECO:0000256" key="5">
    <source>
        <dbReference type="ARBA" id="ARBA00022989"/>
    </source>
</evidence>
<keyword evidence="3" id="KW-1003">Cell membrane</keyword>
<dbReference type="Gene3D" id="1.10.3720.10">
    <property type="entry name" value="MetI-like"/>
    <property type="match status" value="1"/>
</dbReference>
<dbReference type="GO" id="GO:0005886">
    <property type="term" value="C:plasma membrane"/>
    <property type="evidence" value="ECO:0007669"/>
    <property type="project" value="UniProtKB-SubCell"/>
</dbReference>
<dbReference type="CDD" id="cd06261">
    <property type="entry name" value="TM_PBP2"/>
    <property type="match status" value="1"/>
</dbReference>
<evidence type="ECO:0000256" key="7">
    <source>
        <dbReference type="RuleBase" id="RU363032"/>
    </source>
</evidence>
<feature type="transmembrane region" description="Helical" evidence="7">
    <location>
        <begin position="12"/>
        <end position="30"/>
    </location>
</feature>
<dbReference type="AlphaFoldDB" id="A0A7Y0Q3L5"/>
<evidence type="ECO:0000313" key="10">
    <source>
        <dbReference type="Proteomes" id="UP000533476"/>
    </source>
</evidence>
<proteinExistence type="inferred from homology"/>
<keyword evidence="5 7" id="KW-1133">Transmembrane helix</keyword>
<reference evidence="9 10" key="1">
    <citation type="submission" date="2020-04" db="EMBL/GenBank/DDBJ databases">
        <authorList>
            <person name="Zhang R."/>
            <person name="Schippers A."/>
        </authorList>
    </citation>
    <scope>NUCLEOTIDE SEQUENCE [LARGE SCALE GENOMIC DNA]</scope>
    <source>
        <strain evidence="9 10">DSM 109850</strain>
    </source>
</reference>
<dbReference type="Pfam" id="PF19300">
    <property type="entry name" value="BPD_transp_1_N"/>
    <property type="match status" value="1"/>
</dbReference>
<keyword evidence="2 7" id="KW-0813">Transport</keyword>
<dbReference type="InterPro" id="IPR000515">
    <property type="entry name" value="MetI-like"/>
</dbReference>
<feature type="transmembrane region" description="Helical" evidence="7">
    <location>
        <begin position="284"/>
        <end position="310"/>
    </location>
</feature>
<keyword evidence="4 7" id="KW-0812">Transmembrane</keyword>
<dbReference type="SUPFAM" id="SSF161098">
    <property type="entry name" value="MetI-like"/>
    <property type="match status" value="1"/>
</dbReference>
<evidence type="ECO:0000256" key="1">
    <source>
        <dbReference type="ARBA" id="ARBA00004651"/>
    </source>
</evidence>
<dbReference type="PANTHER" id="PTHR43163">
    <property type="entry name" value="DIPEPTIDE TRANSPORT SYSTEM PERMEASE PROTEIN DPPB-RELATED"/>
    <property type="match status" value="1"/>
</dbReference>
<evidence type="ECO:0000256" key="4">
    <source>
        <dbReference type="ARBA" id="ARBA00022692"/>
    </source>
</evidence>
<gene>
    <name evidence="9" type="ORF">HIJ39_08005</name>
</gene>
<dbReference type="EMBL" id="JABBVZ010000020">
    <property type="protein sequence ID" value="NMP22294.1"/>
    <property type="molecule type" value="Genomic_DNA"/>
</dbReference>
<keyword evidence="10" id="KW-1185">Reference proteome</keyword>
<dbReference type="RefSeq" id="WP_169098467.1">
    <property type="nucleotide sequence ID" value="NZ_JABBVZ010000020.1"/>
</dbReference>
<dbReference type="PANTHER" id="PTHR43163:SF6">
    <property type="entry name" value="DIPEPTIDE TRANSPORT SYSTEM PERMEASE PROTEIN DPPB-RELATED"/>
    <property type="match status" value="1"/>
</dbReference>
<comment type="caution">
    <text evidence="9">The sequence shown here is derived from an EMBL/GenBank/DDBJ whole genome shotgun (WGS) entry which is preliminary data.</text>
</comment>
<feature type="transmembrane region" description="Helical" evidence="7">
    <location>
        <begin position="101"/>
        <end position="122"/>
    </location>
</feature>
<feature type="domain" description="ABC transmembrane type-1" evidence="8">
    <location>
        <begin position="95"/>
        <end position="303"/>
    </location>
</feature>
<comment type="similarity">
    <text evidence="7">Belongs to the binding-protein-dependent transport system permease family.</text>
</comment>
<evidence type="ECO:0000256" key="6">
    <source>
        <dbReference type="ARBA" id="ARBA00023136"/>
    </source>
</evidence>